<dbReference type="HAMAP" id="MF_00453">
    <property type="entry name" value="PEPCK_ATP"/>
    <property type="match status" value="1"/>
</dbReference>
<feature type="binding site" evidence="11">
    <location>
        <position position="261"/>
    </location>
    <ligand>
        <name>ATP</name>
        <dbReference type="ChEBI" id="CHEBI:30616"/>
    </ligand>
</feature>
<reference evidence="12 13" key="1">
    <citation type="journal article" date="2008" name="Proc. Natl. Acad. Sci. U.S.A.">
        <title>Nitrogen fixation island and rhizosphere competence traits in the genome of root-associated Pseudomonas stutzeri A1501.</title>
        <authorList>
            <person name="Yan Y."/>
            <person name="Yang J."/>
            <person name="Dou Y."/>
            <person name="Chen M."/>
            <person name="Ping S."/>
            <person name="Peng J."/>
            <person name="Lu W."/>
            <person name="Zhang W."/>
            <person name="Yao Z."/>
            <person name="Li H."/>
            <person name="Liu W."/>
            <person name="He S."/>
            <person name="Geng L."/>
            <person name="Zhang X."/>
            <person name="Yang F."/>
            <person name="Yu H."/>
            <person name="Zhan Y."/>
            <person name="Li D."/>
            <person name="Lin Z."/>
            <person name="Wang Y."/>
            <person name="Elmerich C."/>
            <person name="Lin M."/>
            <person name="Jin Q."/>
        </authorList>
    </citation>
    <scope>NUCLEOTIDE SEQUENCE [LARGE SCALE GENOMIC DNA]</scope>
    <source>
        <strain evidence="12 13">A1501</strain>
    </source>
</reference>
<dbReference type="PIRSF" id="PIRSF006294">
    <property type="entry name" value="PEP_crbxkin"/>
    <property type="match status" value="1"/>
</dbReference>
<keyword evidence="7 11" id="KW-0067">ATP-binding</keyword>
<dbReference type="GO" id="GO:0006094">
    <property type="term" value="P:gluconeogenesis"/>
    <property type="evidence" value="ECO:0007669"/>
    <property type="project" value="UniProtKB-UniRule"/>
</dbReference>
<dbReference type="Pfam" id="PF01293">
    <property type="entry name" value="PEPCK_ATP"/>
    <property type="match status" value="1"/>
</dbReference>
<sequence>MRQGWTCTRAVNYLAITASYPARRIIWHNRAHFFRCSSSLGGLQQHGGIGPRPTGTLMTQATNAVYTDISTAQLIEEAVKRGEGELSANGSLVVKTGHRTGRSPADRFIVEEPSTQHKIAWGPINRPFPAGNFEALWSRVEAYIGERDSFVSHVHVGADPEHYLPVKMTTETAWHNLFGRCLFITPEQFNPAGLSEWRILNAPFFQCVPERDGTNSDGCVIINFAEKKVLIAGMQYAGEMKKAMFSVQNFLLPDVDVLPMHCAANIGEDGDTTLFFGLSGTGKTTLSADESRYLIGDDEHGWGVGRVFNIEGGCYAKCIDLSEKNEPVIWKAIKFGAVLENVVLDERTRLPDYADASLTQNSRAAYPLQHVEKRSEKNLGGEPNAVIFLTCDLTGVLPPVSILNNEQAAYHFLSGYTALVGSTEMGSGSGIKSTFSTCFGAPFFPRPAGEYAELLIKRINGFGSKVYLVNTGWTGGGYGVGKRFNIPTTRAVIAAIQSGALIGAETEHLSIINLDVPKAVAGVDTQLLNPRNTWADKSAYDQAAKELAGKFIENFKKFDVSDAIRNAGPQL</sequence>
<evidence type="ECO:0000256" key="6">
    <source>
        <dbReference type="ARBA" id="ARBA00022793"/>
    </source>
</evidence>
<dbReference type="SUPFAM" id="SSF68923">
    <property type="entry name" value="PEP carboxykinase N-terminal domain"/>
    <property type="match status" value="1"/>
</dbReference>
<evidence type="ECO:0000256" key="9">
    <source>
        <dbReference type="ARBA" id="ARBA00023239"/>
    </source>
</evidence>
<keyword evidence="11" id="KW-0479">Metal-binding</keyword>
<dbReference type="EC" id="4.1.1.49" evidence="3 11"/>
<evidence type="ECO:0000256" key="7">
    <source>
        <dbReference type="ARBA" id="ARBA00022840"/>
    </source>
</evidence>
<dbReference type="GO" id="GO:0005829">
    <property type="term" value="C:cytosol"/>
    <property type="evidence" value="ECO:0007669"/>
    <property type="project" value="TreeGrafter"/>
</dbReference>
<keyword evidence="5 11" id="KW-0547">Nucleotide-binding</keyword>
<dbReference type="GO" id="GO:0004612">
    <property type="term" value="F:phosphoenolpyruvate carboxykinase (ATP) activity"/>
    <property type="evidence" value="ECO:0007669"/>
    <property type="project" value="UniProtKB-UniRule"/>
</dbReference>
<dbReference type="UniPathway" id="UPA00138"/>
<evidence type="ECO:0000256" key="2">
    <source>
        <dbReference type="ARBA" id="ARBA00006052"/>
    </source>
</evidence>
<keyword evidence="4 11" id="KW-0312">Gluconeogenesis</keyword>
<gene>
    <name evidence="11 12" type="primary">pckA</name>
    <name evidence="12" type="ordered locus">PST_0293</name>
</gene>
<accession>A4VG98</accession>
<dbReference type="HOGENOM" id="CLU_018247_0_1_6"/>
<dbReference type="InterPro" id="IPR001272">
    <property type="entry name" value="PEP_carboxykinase_ATP"/>
</dbReference>
<evidence type="ECO:0000256" key="1">
    <source>
        <dbReference type="ARBA" id="ARBA00004742"/>
    </source>
</evidence>
<keyword evidence="11" id="KW-0963">Cytoplasm</keyword>
<dbReference type="GO" id="GO:0005524">
    <property type="term" value="F:ATP binding"/>
    <property type="evidence" value="ECO:0007669"/>
    <property type="project" value="UniProtKB-UniRule"/>
</dbReference>
<feature type="binding site" evidence="11">
    <location>
        <position position="326"/>
    </location>
    <ligand>
        <name>ATP</name>
        <dbReference type="ChEBI" id="CHEBI:30616"/>
    </ligand>
</feature>
<feature type="binding site" evidence="11">
    <location>
        <position position="236"/>
    </location>
    <ligand>
        <name>substrate</name>
    </ligand>
</feature>
<dbReference type="FunFam" id="2.170.8.10:FF:000001">
    <property type="entry name" value="Phosphoenolpyruvate carboxykinase (ATP)"/>
    <property type="match status" value="1"/>
</dbReference>
<evidence type="ECO:0000256" key="11">
    <source>
        <dbReference type="HAMAP-Rule" id="MF_00453"/>
    </source>
</evidence>
<dbReference type="EMBL" id="CP000304">
    <property type="protein sequence ID" value="ABP77999.1"/>
    <property type="molecule type" value="Genomic_DNA"/>
</dbReference>
<evidence type="ECO:0000256" key="3">
    <source>
        <dbReference type="ARBA" id="ARBA00012363"/>
    </source>
</evidence>
<evidence type="ECO:0000256" key="10">
    <source>
        <dbReference type="ARBA" id="ARBA00047371"/>
    </source>
</evidence>
<comment type="cofactor">
    <cofactor evidence="11">
        <name>Mn(2+)</name>
        <dbReference type="ChEBI" id="CHEBI:29035"/>
    </cofactor>
    <text evidence="11">Binds 1 Mn(2+) ion per subunit.</text>
</comment>
<dbReference type="NCBIfam" id="NF006821">
    <property type="entry name" value="PRK09344.1-3"/>
    <property type="match status" value="1"/>
</dbReference>
<evidence type="ECO:0000256" key="4">
    <source>
        <dbReference type="ARBA" id="ARBA00022432"/>
    </source>
</evidence>
<feature type="binding site" evidence="11">
    <location>
        <position position="102"/>
    </location>
    <ligand>
        <name>substrate</name>
    </ligand>
</feature>
<evidence type="ECO:0000256" key="5">
    <source>
        <dbReference type="ARBA" id="ARBA00022741"/>
    </source>
</evidence>
<comment type="subcellular location">
    <subcellularLocation>
        <location evidence="11">Cytoplasm</location>
    </subcellularLocation>
</comment>
<dbReference type="Gene3D" id="3.40.449.10">
    <property type="entry name" value="Phosphoenolpyruvate Carboxykinase, domain 1"/>
    <property type="match status" value="1"/>
</dbReference>
<dbReference type="Gene3D" id="3.90.228.20">
    <property type="match status" value="1"/>
</dbReference>
<evidence type="ECO:0000256" key="8">
    <source>
        <dbReference type="ARBA" id="ARBA00023211"/>
    </source>
</evidence>
<feature type="binding site" evidence="11">
    <location>
        <position position="242"/>
    </location>
    <ligand>
        <name>ATP</name>
        <dbReference type="ChEBI" id="CHEBI:30616"/>
    </ligand>
</feature>
<dbReference type="Gene3D" id="2.170.8.10">
    <property type="entry name" value="Phosphoenolpyruvate Carboxykinase, domain 2"/>
    <property type="match status" value="1"/>
</dbReference>
<dbReference type="InterPro" id="IPR013035">
    <property type="entry name" value="PEP_carboxykinase_C"/>
</dbReference>
<feature type="binding site" evidence="11">
    <location>
        <position position="261"/>
    </location>
    <ligand>
        <name>Mn(2+)</name>
        <dbReference type="ChEBI" id="CHEBI:29035"/>
    </ligand>
</feature>
<feature type="binding site" evidence="11">
    <location>
        <position position="489"/>
    </location>
    <ligand>
        <name>ATP</name>
        <dbReference type="ChEBI" id="CHEBI:30616"/>
    </ligand>
</feature>
<comment type="subunit">
    <text evidence="11">Monomer.</text>
</comment>
<dbReference type="NCBIfam" id="NF006820">
    <property type="entry name" value="PRK09344.1-2"/>
    <property type="match status" value="1"/>
</dbReference>
<dbReference type="GO" id="GO:0046872">
    <property type="term" value="F:metal ion binding"/>
    <property type="evidence" value="ECO:0007669"/>
    <property type="project" value="UniProtKB-KW"/>
</dbReference>
<dbReference type="eggNOG" id="COG1866">
    <property type="taxonomic scope" value="Bacteria"/>
</dbReference>
<name>A4VG98_STUS1</name>
<dbReference type="SUPFAM" id="SSF53795">
    <property type="entry name" value="PEP carboxykinase-like"/>
    <property type="match status" value="1"/>
</dbReference>
<comment type="similarity">
    <text evidence="2 11">Belongs to the phosphoenolpyruvate carboxykinase (ATP) family.</text>
</comment>
<comment type="function">
    <text evidence="11">Involved in the gluconeogenesis. Catalyzes the conversion of oxaloacetate (OAA) to phosphoenolpyruvate (PEP) through direct phosphoryl transfer between the nucleoside triphosphate and OAA.</text>
</comment>
<dbReference type="InterPro" id="IPR008210">
    <property type="entry name" value="PEP_carboxykinase_N"/>
</dbReference>
<organism evidence="12 13">
    <name type="scientific">Stutzerimonas stutzeri (strain A1501)</name>
    <name type="common">Pseudomonas stutzeri</name>
    <dbReference type="NCBI Taxonomy" id="379731"/>
    <lineage>
        <taxon>Bacteria</taxon>
        <taxon>Pseudomonadati</taxon>
        <taxon>Pseudomonadota</taxon>
        <taxon>Gammaproteobacteria</taxon>
        <taxon>Pseudomonadales</taxon>
        <taxon>Pseudomonadaceae</taxon>
        <taxon>Stutzerimonas</taxon>
    </lineage>
</organism>
<keyword evidence="8 11" id="KW-0464">Manganese</keyword>
<keyword evidence="13" id="KW-1185">Reference proteome</keyword>
<dbReference type="NCBIfam" id="NF006823">
    <property type="entry name" value="PRK09344.1-5"/>
    <property type="match status" value="1"/>
</dbReference>
<feature type="binding site" evidence="11">
    <location>
        <position position="363"/>
    </location>
    <ligand>
        <name>substrate</name>
    </ligand>
</feature>
<feature type="binding site" evidence="11">
    <location>
        <position position="298"/>
    </location>
    <ligand>
        <name>Mn(2+)</name>
        <dbReference type="ChEBI" id="CHEBI:29035"/>
    </ligand>
</feature>
<feature type="binding site" evidence="11">
    <location>
        <position position="242"/>
    </location>
    <ligand>
        <name>Mn(2+)</name>
        <dbReference type="ChEBI" id="CHEBI:29035"/>
    </ligand>
</feature>
<comment type="catalytic activity">
    <reaction evidence="10 11">
        <text>oxaloacetate + ATP = phosphoenolpyruvate + ADP + CO2</text>
        <dbReference type="Rhea" id="RHEA:18617"/>
        <dbReference type="ChEBI" id="CHEBI:16452"/>
        <dbReference type="ChEBI" id="CHEBI:16526"/>
        <dbReference type="ChEBI" id="CHEBI:30616"/>
        <dbReference type="ChEBI" id="CHEBI:58702"/>
        <dbReference type="ChEBI" id="CHEBI:456216"/>
        <dbReference type="EC" id="4.1.1.49"/>
    </reaction>
</comment>
<keyword evidence="6 11" id="KW-0210">Decarboxylase</keyword>
<comment type="caution">
    <text evidence="11">Lacks conserved residue(s) required for the propagation of feature annotation.</text>
</comment>
<protein>
    <recommendedName>
        <fullName evidence="3 11">Phosphoenolpyruvate carboxykinase (ATP)</fullName>
        <shortName evidence="11">PCK</shortName>
        <shortName evidence="11">PEP carboxykinase</shortName>
        <shortName evidence="11">PEPCK</shortName>
        <ecNumber evidence="3 11">4.1.1.49</ecNumber>
    </recommendedName>
</protein>
<evidence type="ECO:0000313" key="12">
    <source>
        <dbReference type="EMBL" id="ABP77999.1"/>
    </source>
</evidence>
<dbReference type="NCBIfam" id="TIGR00224">
    <property type="entry name" value="pckA"/>
    <property type="match status" value="1"/>
</dbReference>
<dbReference type="AlphaFoldDB" id="A4VG98"/>
<dbReference type="PANTHER" id="PTHR30031">
    <property type="entry name" value="PHOSPHOENOLPYRUVATE CARBOXYKINASE ATP"/>
    <property type="match status" value="1"/>
</dbReference>
<evidence type="ECO:0000313" key="13">
    <source>
        <dbReference type="Proteomes" id="UP000000233"/>
    </source>
</evidence>
<dbReference type="KEGG" id="psa:PST_0293"/>
<dbReference type="CDD" id="cd00484">
    <property type="entry name" value="PEPCK_ATP"/>
    <property type="match status" value="1"/>
</dbReference>
<feature type="binding site" evidence="11">
    <location>
        <begin position="277"/>
        <end position="285"/>
    </location>
    <ligand>
        <name>ATP</name>
        <dbReference type="ChEBI" id="CHEBI:30616"/>
    </ligand>
</feature>
<dbReference type="PANTHER" id="PTHR30031:SF0">
    <property type="entry name" value="PHOSPHOENOLPYRUVATE CARBOXYKINASE (ATP)"/>
    <property type="match status" value="1"/>
</dbReference>
<proteinExistence type="inferred from homology"/>
<keyword evidence="9 11" id="KW-0456">Lyase</keyword>
<feature type="binding site" evidence="11">
    <location>
        <position position="363"/>
    </location>
    <ligand>
        <name>ATP</name>
        <dbReference type="ChEBI" id="CHEBI:30616"/>
    </ligand>
</feature>
<dbReference type="Proteomes" id="UP000000233">
    <property type="component" value="Chromosome"/>
</dbReference>
<comment type="pathway">
    <text evidence="1 11">Carbohydrate biosynthesis; gluconeogenesis.</text>
</comment>
<feature type="binding site" evidence="11">
    <location>
        <position position="242"/>
    </location>
    <ligand>
        <name>substrate</name>
    </ligand>
</feature>